<dbReference type="AlphaFoldDB" id="A0A371IES8"/>
<keyword evidence="3" id="KW-1185">Reference proteome</keyword>
<comment type="caution">
    <text evidence="2">The sequence shown here is derived from an EMBL/GenBank/DDBJ whole genome shotgun (WGS) entry which is preliminary data.</text>
</comment>
<dbReference type="PANTHER" id="PTHR32258">
    <property type="entry name" value="PROTEIN NETWORKED 4A"/>
    <property type="match status" value="1"/>
</dbReference>
<keyword evidence="1" id="KW-0175">Coiled coil</keyword>
<evidence type="ECO:0000256" key="1">
    <source>
        <dbReference type="SAM" id="Coils"/>
    </source>
</evidence>
<organism evidence="2 3">
    <name type="scientific">Mucuna pruriens</name>
    <name type="common">Velvet bean</name>
    <name type="synonym">Dolichos pruriens</name>
    <dbReference type="NCBI Taxonomy" id="157652"/>
    <lineage>
        <taxon>Eukaryota</taxon>
        <taxon>Viridiplantae</taxon>
        <taxon>Streptophyta</taxon>
        <taxon>Embryophyta</taxon>
        <taxon>Tracheophyta</taxon>
        <taxon>Spermatophyta</taxon>
        <taxon>Magnoliopsida</taxon>
        <taxon>eudicotyledons</taxon>
        <taxon>Gunneridae</taxon>
        <taxon>Pentapetalae</taxon>
        <taxon>rosids</taxon>
        <taxon>fabids</taxon>
        <taxon>Fabales</taxon>
        <taxon>Fabaceae</taxon>
        <taxon>Papilionoideae</taxon>
        <taxon>50 kb inversion clade</taxon>
        <taxon>NPAAA clade</taxon>
        <taxon>indigoferoid/millettioid clade</taxon>
        <taxon>Phaseoleae</taxon>
        <taxon>Mucuna</taxon>
    </lineage>
</organism>
<accession>A0A371IES8</accession>
<sequence>MGFRSYNKAITQELNPHLLQISFSSKGYSKKADSEVQTLRKALAKMQSDRDVIFLQYQKSLEKLSEMERDLNKAQKDAGGLDEKEALAQLKVEKNVGQVQYNRCLESIAKLETMLSLAQLDSKALDERASKAEIEAQNLKQELGQLEA</sequence>
<feature type="non-terminal residue" evidence="2">
    <location>
        <position position="1"/>
    </location>
</feature>
<dbReference type="STRING" id="157652.A0A371IES8"/>
<dbReference type="InterPro" id="IPR051861">
    <property type="entry name" value="NET_actin-binding_domain"/>
</dbReference>
<dbReference type="PANTHER" id="PTHR32258:SF27">
    <property type="entry name" value="INTERACTING (KIP1-LIKE) FAMILY PROTEIN, PUTATIVE-RELATED"/>
    <property type="match status" value="1"/>
</dbReference>
<proteinExistence type="predicted"/>
<dbReference type="EMBL" id="QJKJ01000270">
    <property type="protein sequence ID" value="RDY13493.1"/>
    <property type="molecule type" value="Genomic_DNA"/>
</dbReference>
<protein>
    <submittedName>
        <fullName evidence="2">Protein NETWORKED 1B</fullName>
    </submittedName>
</protein>
<dbReference type="Proteomes" id="UP000257109">
    <property type="component" value="Unassembled WGS sequence"/>
</dbReference>
<dbReference type="GO" id="GO:0051015">
    <property type="term" value="F:actin filament binding"/>
    <property type="evidence" value="ECO:0007669"/>
    <property type="project" value="TreeGrafter"/>
</dbReference>
<evidence type="ECO:0000313" key="2">
    <source>
        <dbReference type="EMBL" id="RDY13493.1"/>
    </source>
</evidence>
<name>A0A371IES8_MUCPR</name>
<reference evidence="2" key="1">
    <citation type="submission" date="2018-05" db="EMBL/GenBank/DDBJ databases">
        <title>Draft genome of Mucuna pruriens seed.</title>
        <authorList>
            <person name="Nnadi N.E."/>
            <person name="Vos R."/>
            <person name="Hasami M.H."/>
            <person name="Devisetty U.K."/>
            <person name="Aguiy J.C."/>
        </authorList>
    </citation>
    <scope>NUCLEOTIDE SEQUENCE [LARGE SCALE GENOMIC DNA]</scope>
    <source>
        <strain evidence="2">JCA_2017</strain>
    </source>
</reference>
<evidence type="ECO:0000313" key="3">
    <source>
        <dbReference type="Proteomes" id="UP000257109"/>
    </source>
</evidence>
<feature type="coiled-coil region" evidence="1">
    <location>
        <begin position="29"/>
        <end position="84"/>
    </location>
</feature>
<dbReference type="GO" id="GO:0005886">
    <property type="term" value="C:plasma membrane"/>
    <property type="evidence" value="ECO:0007669"/>
    <property type="project" value="TreeGrafter"/>
</dbReference>
<dbReference type="OrthoDB" id="10255522at2759"/>
<gene>
    <name evidence="2" type="primary">NET1B</name>
    <name evidence="2" type="ORF">CR513_01567</name>
</gene>